<dbReference type="EC" id="4.1.1.20" evidence="10 12"/>
<feature type="modified residue" description="N6-(pyridoxal phosphate)lysine" evidence="12 13">
    <location>
        <position position="60"/>
    </location>
</feature>
<organism evidence="17 18">
    <name type="scientific">Allopseudospirillum japonicum</name>
    <dbReference type="NCBI Taxonomy" id="64971"/>
    <lineage>
        <taxon>Bacteria</taxon>
        <taxon>Pseudomonadati</taxon>
        <taxon>Pseudomonadota</taxon>
        <taxon>Gammaproteobacteria</taxon>
        <taxon>Oceanospirillales</taxon>
        <taxon>Oceanospirillaceae</taxon>
        <taxon>Allopseudospirillum</taxon>
    </lineage>
</organism>
<comment type="pathway">
    <text evidence="8 12 14">Amino-acid biosynthesis; L-lysine biosynthesis via DAP pathway; L-lysine from DL-2,6-diaminopimelate: step 1/1.</text>
</comment>
<dbReference type="Pfam" id="PF00278">
    <property type="entry name" value="Orn_DAP_Arg_deC"/>
    <property type="match status" value="1"/>
</dbReference>
<dbReference type="InterPro" id="IPR009006">
    <property type="entry name" value="Ala_racemase/Decarboxylase_C"/>
</dbReference>
<dbReference type="GO" id="GO:0009089">
    <property type="term" value="P:lysine biosynthetic process via diaminopimelate"/>
    <property type="evidence" value="ECO:0007669"/>
    <property type="project" value="UniProtKB-UniRule"/>
</dbReference>
<comment type="catalytic activity">
    <reaction evidence="7 12 14">
        <text>meso-2,6-diaminopimelate + H(+) = L-lysine + CO2</text>
        <dbReference type="Rhea" id="RHEA:15101"/>
        <dbReference type="ChEBI" id="CHEBI:15378"/>
        <dbReference type="ChEBI" id="CHEBI:16526"/>
        <dbReference type="ChEBI" id="CHEBI:32551"/>
        <dbReference type="ChEBI" id="CHEBI:57791"/>
        <dbReference type="EC" id="4.1.1.20"/>
    </reaction>
</comment>
<comment type="subunit">
    <text evidence="12">Homodimer.</text>
</comment>
<dbReference type="RefSeq" id="WP_093311146.1">
    <property type="nucleotide sequence ID" value="NZ_FNYH01000010.1"/>
</dbReference>
<evidence type="ECO:0000256" key="3">
    <source>
        <dbReference type="ARBA" id="ARBA00022793"/>
    </source>
</evidence>
<dbReference type="PRINTS" id="PR01181">
    <property type="entry name" value="DAPDCRBXLASE"/>
</dbReference>
<dbReference type="PROSITE" id="PS00878">
    <property type="entry name" value="ODR_DC_2_1"/>
    <property type="match status" value="1"/>
</dbReference>
<keyword evidence="5 12" id="KW-0457">Lysine biosynthesis</keyword>
<dbReference type="GO" id="GO:0030170">
    <property type="term" value="F:pyridoxal phosphate binding"/>
    <property type="evidence" value="ECO:0007669"/>
    <property type="project" value="UniProtKB-UniRule"/>
</dbReference>
<feature type="domain" description="Orn/DAP/Arg decarboxylase 2 C-terminal" evidence="15">
    <location>
        <begin position="29"/>
        <end position="372"/>
    </location>
</feature>
<dbReference type="NCBIfam" id="TIGR01048">
    <property type="entry name" value="lysA"/>
    <property type="match status" value="1"/>
</dbReference>
<dbReference type="PRINTS" id="PR01179">
    <property type="entry name" value="ODADCRBXLASE"/>
</dbReference>
<evidence type="ECO:0000256" key="9">
    <source>
        <dbReference type="ARBA" id="ARBA00060983"/>
    </source>
</evidence>
<evidence type="ECO:0000256" key="8">
    <source>
        <dbReference type="ARBA" id="ARBA00060643"/>
    </source>
</evidence>
<reference evidence="18" key="1">
    <citation type="submission" date="2016-10" db="EMBL/GenBank/DDBJ databases">
        <authorList>
            <person name="Varghese N."/>
            <person name="Submissions S."/>
        </authorList>
    </citation>
    <scope>NUCLEOTIDE SEQUENCE [LARGE SCALE GENOMIC DNA]</scope>
    <source>
        <strain evidence="18">DSM 7165</strain>
    </source>
</reference>
<dbReference type="Gene3D" id="2.40.37.10">
    <property type="entry name" value="Lyase, Ornithine Decarboxylase, Chain A, domain 1"/>
    <property type="match status" value="1"/>
</dbReference>
<evidence type="ECO:0000256" key="13">
    <source>
        <dbReference type="PIRSR" id="PIRSR600183-50"/>
    </source>
</evidence>
<dbReference type="InterPro" id="IPR022643">
    <property type="entry name" value="De-COase2_C"/>
</dbReference>
<feature type="binding site" evidence="12">
    <location>
        <position position="374"/>
    </location>
    <ligand>
        <name>pyridoxal 5'-phosphate</name>
        <dbReference type="ChEBI" id="CHEBI:597326"/>
    </ligand>
</feature>
<feature type="domain" description="Orn/DAP/Arg decarboxylase 2 N-terminal" evidence="16">
    <location>
        <begin position="35"/>
        <end position="282"/>
    </location>
</feature>
<keyword evidence="2 12" id="KW-0028">Amino-acid biosynthesis</keyword>
<evidence type="ECO:0000259" key="15">
    <source>
        <dbReference type="Pfam" id="PF00278"/>
    </source>
</evidence>
<dbReference type="InterPro" id="IPR000183">
    <property type="entry name" value="Orn/DAP/Arg_de-COase"/>
</dbReference>
<dbReference type="GO" id="GO:0008836">
    <property type="term" value="F:diaminopimelate decarboxylase activity"/>
    <property type="evidence" value="ECO:0007669"/>
    <property type="project" value="UniProtKB-UniRule"/>
</dbReference>
<proteinExistence type="inferred from homology"/>
<dbReference type="InterPro" id="IPR022653">
    <property type="entry name" value="De-COase2_pyr-phos_BS"/>
</dbReference>
<protein>
    <recommendedName>
        <fullName evidence="11 12">Diaminopimelate decarboxylase</fullName>
        <shortName evidence="12">DAP decarboxylase</shortName>
        <shortName evidence="12">DAPDC</shortName>
        <ecNumber evidence="10 12">4.1.1.20</ecNumber>
    </recommendedName>
</protein>
<keyword evidence="6 12" id="KW-0456">Lyase</keyword>
<dbReference type="UniPathway" id="UPA00034">
    <property type="reaction ID" value="UER00027"/>
</dbReference>
<dbReference type="SUPFAM" id="SSF51419">
    <property type="entry name" value="PLP-binding barrel"/>
    <property type="match status" value="1"/>
</dbReference>
<comment type="cofactor">
    <cofactor evidence="1 12 13 14">
        <name>pyridoxal 5'-phosphate</name>
        <dbReference type="ChEBI" id="CHEBI:597326"/>
    </cofactor>
</comment>
<evidence type="ECO:0000256" key="7">
    <source>
        <dbReference type="ARBA" id="ARBA00050464"/>
    </source>
</evidence>
<dbReference type="EMBL" id="FNYH01000010">
    <property type="protein sequence ID" value="SEI79273.1"/>
    <property type="molecule type" value="Genomic_DNA"/>
</dbReference>
<comment type="similarity">
    <text evidence="9 12">Belongs to the Orn/Lys/Arg decarboxylase class-II family. LysA subfamily.</text>
</comment>
<dbReference type="FunFam" id="3.20.20.10:FF:000003">
    <property type="entry name" value="Diaminopimelate decarboxylase"/>
    <property type="match status" value="1"/>
</dbReference>
<keyword evidence="3 12" id="KW-0210">Decarboxylase</keyword>
<evidence type="ECO:0000256" key="10">
    <source>
        <dbReference type="ARBA" id="ARBA00066427"/>
    </source>
</evidence>
<dbReference type="OrthoDB" id="9802241at2"/>
<evidence type="ECO:0000256" key="2">
    <source>
        <dbReference type="ARBA" id="ARBA00022605"/>
    </source>
</evidence>
<feature type="active site" description="Proton donor" evidence="13">
    <location>
        <position position="346"/>
    </location>
</feature>
<dbReference type="FunFam" id="2.40.37.10:FF:000003">
    <property type="entry name" value="Diaminopimelate decarboxylase"/>
    <property type="match status" value="1"/>
</dbReference>
<dbReference type="InterPro" id="IPR022644">
    <property type="entry name" value="De-COase2_N"/>
</dbReference>
<evidence type="ECO:0000256" key="1">
    <source>
        <dbReference type="ARBA" id="ARBA00001933"/>
    </source>
</evidence>
<feature type="binding site" evidence="12">
    <location>
        <position position="314"/>
    </location>
    <ligand>
        <name>substrate</name>
    </ligand>
</feature>
<evidence type="ECO:0000256" key="5">
    <source>
        <dbReference type="ARBA" id="ARBA00023154"/>
    </source>
</evidence>
<dbReference type="AlphaFoldDB" id="A0A1H6TGR7"/>
<evidence type="ECO:0000256" key="12">
    <source>
        <dbReference type="HAMAP-Rule" id="MF_02120"/>
    </source>
</evidence>
<comment type="function">
    <text evidence="12">Specifically catalyzes the decarboxylation of meso-diaminopimelate (meso-DAP) to L-lysine.</text>
</comment>
<dbReference type="SUPFAM" id="SSF50621">
    <property type="entry name" value="Alanine racemase C-terminal domain-like"/>
    <property type="match status" value="1"/>
</dbReference>
<feature type="binding site" evidence="12">
    <location>
        <position position="318"/>
    </location>
    <ligand>
        <name>substrate</name>
    </ligand>
</feature>
<dbReference type="Gene3D" id="3.20.20.10">
    <property type="entry name" value="Alanine racemase"/>
    <property type="match status" value="1"/>
</dbReference>
<feature type="binding site" evidence="12">
    <location>
        <begin position="275"/>
        <end position="278"/>
    </location>
    <ligand>
        <name>pyridoxal 5'-phosphate</name>
        <dbReference type="ChEBI" id="CHEBI:597326"/>
    </ligand>
</feature>
<evidence type="ECO:0000256" key="4">
    <source>
        <dbReference type="ARBA" id="ARBA00022898"/>
    </source>
</evidence>
<sequence>MDHFTYQDGHLHAEDVALAQLAQQFGTPCYVYSRATLERHFKAFQQALGTHPHLICYAVKANSNLAVLNVLARLGAGFDIVSRGELERVLAAGGDPARIVFSGVGKQASEMRRALEVGVKCFNVESIPELERLNQVAEHMGLQAPVSLRVNPNVDAKTHPYISTGLKENKFGIPIEEAFAVYQQAARLSHVQIKGIDCHIGSQLTQLSPFLDALEPVLALATRLAQAGIHIEHLDLGGGLGVTYDQETPPAPQEYAQALLARLQKEDLPYTLIFEPGRAIAANAGVLLTQVEYLKMGADKNFAIVDAAMNDLLRPALYQAWQAIIPVKMPAEGTSTQVYDIVGPICETGDFIGKQRALALQEGDLLAVRSAGAYGFAMASNYNTRNRAAEVMVDGHKTYLVRARETYEQQMAGESVLPE</sequence>
<evidence type="ECO:0000256" key="14">
    <source>
        <dbReference type="RuleBase" id="RU003738"/>
    </source>
</evidence>
<dbReference type="InterPro" id="IPR002986">
    <property type="entry name" value="DAP_deCOOHase_LysA"/>
</dbReference>
<gene>
    <name evidence="12" type="primary">lysA</name>
    <name evidence="17" type="ORF">SAMN05421831_11085</name>
</gene>
<feature type="binding site" evidence="12">
    <location>
        <position position="347"/>
    </location>
    <ligand>
        <name>substrate</name>
    </ligand>
</feature>
<dbReference type="STRING" id="64971.SAMN05421831_11085"/>
<evidence type="ECO:0000256" key="11">
    <source>
        <dbReference type="ARBA" id="ARBA00074972"/>
    </source>
</evidence>
<evidence type="ECO:0000313" key="17">
    <source>
        <dbReference type="EMBL" id="SEI79273.1"/>
    </source>
</evidence>
<dbReference type="InterPro" id="IPR029066">
    <property type="entry name" value="PLP-binding_barrel"/>
</dbReference>
<dbReference type="PANTHER" id="PTHR43727">
    <property type="entry name" value="DIAMINOPIMELATE DECARBOXYLASE"/>
    <property type="match status" value="1"/>
</dbReference>
<dbReference type="HAMAP" id="MF_02120">
    <property type="entry name" value="LysA"/>
    <property type="match status" value="1"/>
</dbReference>
<accession>A0A1H6TGR7</accession>
<feature type="binding site" evidence="12">
    <location>
        <position position="278"/>
    </location>
    <ligand>
        <name>substrate</name>
    </ligand>
</feature>
<dbReference type="PANTHER" id="PTHR43727:SF2">
    <property type="entry name" value="GROUP IV DECARBOXYLASE"/>
    <property type="match status" value="1"/>
</dbReference>
<evidence type="ECO:0000259" key="16">
    <source>
        <dbReference type="Pfam" id="PF02784"/>
    </source>
</evidence>
<dbReference type="Proteomes" id="UP000242999">
    <property type="component" value="Unassembled WGS sequence"/>
</dbReference>
<name>A0A1H6TGR7_9GAMM</name>
<keyword evidence="18" id="KW-1185">Reference proteome</keyword>
<feature type="binding site" evidence="12">
    <location>
        <position position="374"/>
    </location>
    <ligand>
        <name>substrate</name>
    </ligand>
</feature>
<evidence type="ECO:0000256" key="6">
    <source>
        <dbReference type="ARBA" id="ARBA00023239"/>
    </source>
</evidence>
<dbReference type="CDD" id="cd06828">
    <property type="entry name" value="PLPDE_III_DapDC"/>
    <property type="match status" value="1"/>
</dbReference>
<keyword evidence="4 12" id="KW-0663">Pyridoxal phosphate</keyword>
<feature type="binding site" evidence="12">
    <location>
        <position position="239"/>
    </location>
    <ligand>
        <name>pyridoxal 5'-phosphate</name>
        <dbReference type="ChEBI" id="CHEBI:597326"/>
    </ligand>
</feature>
<dbReference type="Pfam" id="PF02784">
    <property type="entry name" value="Orn_Arg_deC_N"/>
    <property type="match status" value="1"/>
</dbReference>
<evidence type="ECO:0000313" key="18">
    <source>
        <dbReference type="Proteomes" id="UP000242999"/>
    </source>
</evidence>